<dbReference type="Proteomes" id="UP000008703">
    <property type="component" value="Plasmid pSTRVI02"/>
</dbReference>
<sequence>MTTATQEEPPQEAAEKPVQEVRSVPPAKIRKSAAAELHGLASDVRTIRSLVLGLVSVTRDPRGVGIPLGPCEVVYYHKLNVANRVVLYTLTEDDGVVIEGFRRVTAL</sequence>
<evidence type="ECO:0000256" key="1">
    <source>
        <dbReference type="SAM" id="MobiDB-lite"/>
    </source>
</evidence>
<organism evidence="2 3">
    <name type="scientific">Streptomyces violaceusniger (strain Tu 4113)</name>
    <dbReference type="NCBI Taxonomy" id="653045"/>
    <lineage>
        <taxon>Bacteria</taxon>
        <taxon>Bacillati</taxon>
        <taxon>Actinomycetota</taxon>
        <taxon>Actinomycetes</taxon>
        <taxon>Kitasatosporales</taxon>
        <taxon>Streptomycetaceae</taxon>
        <taxon>Streptomyces</taxon>
        <taxon>Streptomyces violaceusniger group</taxon>
    </lineage>
</organism>
<name>G2PHL7_STRV4</name>
<geneLocation type="plasmid" evidence="2 3">
    <name>pSTRVI02</name>
</geneLocation>
<dbReference type="RefSeq" id="WP_014043955.1">
    <property type="nucleotide sequence ID" value="NC_015952.1"/>
</dbReference>
<dbReference type="EMBL" id="CP002996">
    <property type="protein sequence ID" value="AEM89020.1"/>
    <property type="molecule type" value="Genomic_DNA"/>
</dbReference>
<dbReference type="AlphaFoldDB" id="G2PHL7"/>
<accession>G2PHL7</accession>
<feature type="region of interest" description="Disordered" evidence="1">
    <location>
        <begin position="1"/>
        <end position="22"/>
    </location>
</feature>
<keyword evidence="3" id="KW-1185">Reference proteome</keyword>
<dbReference type="HOGENOM" id="CLU_2208669_0_0_11"/>
<proteinExistence type="predicted"/>
<dbReference type="KEGG" id="svl:Strvi_0247"/>
<gene>
    <name evidence="2" type="ORF">Strvi_0247</name>
</gene>
<evidence type="ECO:0000313" key="2">
    <source>
        <dbReference type="EMBL" id="AEM89020.1"/>
    </source>
</evidence>
<keyword evidence="2" id="KW-0614">Plasmid</keyword>
<feature type="compositionally biased region" description="Low complexity" evidence="1">
    <location>
        <begin position="1"/>
        <end position="12"/>
    </location>
</feature>
<reference evidence="2" key="1">
    <citation type="submission" date="2011-08" db="EMBL/GenBank/DDBJ databases">
        <title>Complete sequence of plasmid 2 of Streptomyces violaceusniger Tu 4113.</title>
        <authorList>
            <consortium name="US DOE Joint Genome Institute"/>
            <person name="Lucas S."/>
            <person name="Han J."/>
            <person name="Lapidus A."/>
            <person name="Cheng J.-F."/>
            <person name="Goodwin L."/>
            <person name="Pitluck S."/>
            <person name="Peters L."/>
            <person name="Ivanova N."/>
            <person name="Daligault H."/>
            <person name="Detter J.C."/>
            <person name="Han C."/>
            <person name="Tapia R."/>
            <person name="Land M."/>
            <person name="Hauser L."/>
            <person name="Kyrpides N."/>
            <person name="Ivanova N."/>
            <person name="Pagani I."/>
            <person name="Hagen A."/>
            <person name="Katz L."/>
            <person name="Fiedler H.-P."/>
            <person name="Keasling J."/>
            <person name="Fortman J."/>
            <person name="Woyke T."/>
        </authorList>
    </citation>
    <scope>NUCLEOTIDE SEQUENCE [LARGE SCALE GENOMIC DNA]</scope>
    <source>
        <strain evidence="2">Tu 4113</strain>
        <plasmid evidence="2">pSTRVI02</plasmid>
    </source>
</reference>
<protein>
    <submittedName>
        <fullName evidence="2">Uncharacterized protein</fullName>
    </submittedName>
</protein>
<evidence type="ECO:0000313" key="3">
    <source>
        <dbReference type="Proteomes" id="UP000008703"/>
    </source>
</evidence>